<dbReference type="EMBL" id="UINC01016922">
    <property type="protein sequence ID" value="SVA70082.1"/>
    <property type="molecule type" value="Genomic_DNA"/>
</dbReference>
<name>A0A381Y061_9ZZZZ</name>
<dbReference type="AlphaFoldDB" id="A0A381Y061"/>
<reference evidence="1" key="1">
    <citation type="submission" date="2018-05" db="EMBL/GenBank/DDBJ databases">
        <authorList>
            <person name="Lanie J.A."/>
            <person name="Ng W.-L."/>
            <person name="Kazmierczak K.M."/>
            <person name="Andrzejewski T.M."/>
            <person name="Davidsen T.M."/>
            <person name="Wayne K.J."/>
            <person name="Tettelin H."/>
            <person name="Glass J.I."/>
            <person name="Rusch D."/>
            <person name="Podicherti R."/>
            <person name="Tsui H.-C.T."/>
            <person name="Winkler M.E."/>
        </authorList>
    </citation>
    <scope>NUCLEOTIDE SEQUENCE</scope>
</reference>
<organism evidence="1">
    <name type="scientific">marine metagenome</name>
    <dbReference type="NCBI Taxonomy" id="408172"/>
    <lineage>
        <taxon>unclassified sequences</taxon>
        <taxon>metagenomes</taxon>
        <taxon>ecological metagenomes</taxon>
    </lineage>
</organism>
<accession>A0A381Y061</accession>
<gene>
    <name evidence="1" type="ORF">METZ01_LOCUS122936</name>
</gene>
<proteinExistence type="predicted"/>
<sequence>MNEGYSINNIKCIFTFKISCETSSYTKTRELTREEIQKELRDLYNSYRIALMIER</sequence>
<evidence type="ECO:0000313" key="1">
    <source>
        <dbReference type="EMBL" id="SVA70082.1"/>
    </source>
</evidence>
<protein>
    <submittedName>
        <fullName evidence="1">Uncharacterized protein</fullName>
    </submittedName>
</protein>